<evidence type="ECO:0000313" key="7">
    <source>
        <dbReference type="Proteomes" id="UP000824243"/>
    </source>
</evidence>
<protein>
    <submittedName>
        <fullName evidence="6">Fibronectin type III domain-containing protein</fullName>
    </submittedName>
</protein>
<keyword evidence="4" id="KW-0732">Signal</keyword>
<dbReference type="Gene3D" id="2.160.20.10">
    <property type="entry name" value="Single-stranded right-handed beta-helix, Pectin lyase-like"/>
    <property type="match status" value="1"/>
</dbReference>
<name>A0A9D1VZH6_9FIRM</name>
<dbReference type="SMART" id="SM00060">
    <property type="entry name" value="FN3"/>
    <property type="match status" value="4"/>
</dbReference>
<feature type="domain" description="Fibronectin type-III" evidence="5">
    <location>
        <begin position="1451"/>
        <end position="1536"/>
    </location>
</feature>
<dbReference type="InterPro" id="IPR011050">
    <property type="entry name" value="Pectin_lyase_fold/virulence"/>
</dbReference>
<dbReference type="Gene3D" id="2.60.40.10">
    <property type="entry name" value="Immunoglobulins"/>
    <property type="match status" value="4"/>
</dbReference>
<feature type="chain" id="PRO_5039598816" evidence="4">
    <location>
        <begin position="22"/>
        <end position="1601"/>
    </location>
</feature>
<sequence length="1601" mass="172217">MKRKWIAGALALALTATTVFAAAPATASAAGDGENDHGIGSGTTYYVSSETGNDENSGTSEDQAFKTLDKINKITLKPGDRVLLEKGSVFNDQYLHIKGSGTEDQYIEVSTYGEDSERPVINTNGYGQWEQNYGTPLDNTNHKWHGTVSSSILLEDVEYIEIRGLEITNDRVQGAPEGDMEYNDAEAMDRTGVAGVAQNKGTIEHIVLDDLYIHDVDGNVYNKHMANGGIYFIVEKPENEGQTGIARYDDVQIRNCYLDTVNRWGIAVGYTYQWGKFTTAALSDATMATYGSSNVLIENNYLRDVGGDAITTMYLDRPVVQYNVSEGAAKQINTTDYADLQPVLDTTTGEPTGQYQGVGAGRVAAGIWPWKCKNAVFQYNECFNTMNAAHGNGDGQPWDADYGDGTNYQYNYSHGNTASTVMFCGVQSINNTFRYNISQNEDMGPLDPAGNTGNCHVYNNTFYIKEGLTHIWSTMHANNGPVTLENNIFYFAGDTPVNATNWNPSNNKAYDNNLYYNVTNVPGSDENAVNVAAGTEVLAAPGSGPTAAADNGQARLHEDPEETTVFDGYKLAENSPAINAGKVITDQNGFAIEHDFFGHKITATPEIGAAESDVPSVGLGSTVYMTDETDEDNKLIYIPFTDANPTTAGEVIMNVTTDDTAVVSVVEESGDAIGYTDAVAEGMKLRISDGGNNVNEYTIKQKNTYQWAKDYVHRQQGNVWFAQALIGDAWQNMTTVDKDGWPNWALDTYYGPGVDAPQNTTSGYDDDVHGLISTPLKTATAEGTAMAFRAPKSGTVNFSVKDDEPYLRQEGNSGGSVKITLYVNGEEKQSCEMSVSKQKAEFPALNDIEVQQGDWIRAVATNIDSPSKGSVHITPTIEYQDVKADDTTAPRAPRNVDVSDIDKTTATVTWDEAIDNVGVTGYNIYLGDSEEALNGEELVTDRSYKLENLDAGTSYTVSVEAVDAAGNKSDKASADFTTVRDGDVTPPSAPTGLKVDEKTDESITVSWTASTDNTGVTGYKVFVDGKEKADVTGTECTVKGLEAGTEYTVSVKAYDAEGNESEASEAVTVTTLSDNCSLVDSMYMTDEESLVIYVPFTENNPTTAAELLGNVTVDATAEAGVVTGGDEFGVDWAVGTDKIAENMLLRITAENGDTKDYTILRKNEYSWTKDYAGPQQGNVWFGQMKTGADGAWGNIEAYDPTYPNWQVDKFYGPGVDEESHTTPVTDETHGLLSAPPNTDIYTAMAFRAPKTGTVSFEVKDDEPYLRQAGNEGGTVTLSLLVNNEVKQYVILEGSKVKAEGWENFDEIEVTAGDYIRVAAKTNGGASRPSLHVSPVITYIDVQVDDTTAPGAPGSVTVSGITADSAVVAWENASDNVAVAGYNIYLGDSETPVNGDQLVMGLTYTLEGLDAATEYTVKVEAVDTSGNKSKTKAEAGFTTLEAEEPDKEAPTKPTDVKVDAKTKDSITISWTASTDNVGVKGYKILVDGVEKADVTEGTTCTITGLEPGTEYKIVVIAYDAMNSTAPSDVLTVSTLPESGEEPGEEPDKDPEVKPEDKPSKDPAKEEDKAVQTGDAADFSVWAAALLVSAGAVIAVRMRKKES</sequence>
<feature type="compositionally biased region" description="Polar residues" evidence="2">
    <location>
        <begin position="42"/>
        <end position="61"/>
    </location>
</feature>
<dbReference type="InterPro" id="IPR013783">
    <property type="entry name" value="Ig-like_fold"/>
</dbReference>
<feature type="domain" description="Fibronectin type-III" evidence="5">
    <location>
        <begin position="892"/>
        <end position="982"/>
    </location>
</feature>
<evidence type="ECO:0000256" key="3">
    <source>
        <dbReference type="SAM" id="Phobius"/>
    </source>
</evidence>
<keyword evidence="3" id="KW-0812">Transmembrane</keyword>
<feature type="compositionally biased region" description="Acidic residues" evidence="2">
    <location>
        <begin position="1537"/>
        <end position="1547"/>
    </location>
</feature>
<feature type="compositionally biased region" description="Basic and acidic residues" evidence="2">
    <location>
        <begin position="1548"/>
        <end position="1568"/>
    </location>
</feature>
<dbReference type="PANTHER" id="PTHR46708">
    <property type="entry name" value="TENASCIN"/>
    <property type="match status" value="1"/>
</dbReference>
<evidence type="ECO:0000259" key="5">
    <source>
        <dbReference type="PROSITE" id="PS50853"/>
    </source>
</evidence>
<feature type="transmembrane region" description="Helical" evidence="3">
    <location>
        <begin position="1577"/>
        <end position="1596"/>
    </location>
</feature>
<dbReference type="Proteomes" id="UP000824243">
    <property type="component" value="Unassembled WGS sequence"/>
</dbReference>
<dbReference type="InterPro" id="IPR012334">
    <property type="entry name" value="Pectin_lyas_fold"/>
</dbReference>
<gene>
    <name evidence="6" type="ORF">H9981_08770</name>
</gene>
<feature type="region of interest" description="Disordered" evidence="2">
    <location>
        <begin position="1435"/>
        <end position="1455"/>
    </location>
</feature>
<comment type="caution">
    <text evidence="6">The sequence shown here is derived from an EMBL/GenBank/DDBJ whole genome shotgun (WGS) entry which is preliminary data.</text>
</comment>
<feature type="compositionally biased region" description="Basic and acidic residues" evidence="2">
    <location>
        <begin position="1446"/>
        <end position="1455"/>
    </location>
</feature>
<evidence type="ECO:0000256" key="1">
    <source>
        <dbReference type="ARBA" id="ARBA00022737"/>
    </source>
</evidence>
<dbReference type="PROSITE" id="PS50853">
    <property type="entry name" value="FN3"/>
    <property type="match status" value="4"/>
</dbReference>
<dbReference type="Pfam" id="PF00041">
    <property type="entry name" value="fn3"/>
    <property type="match status" value="4"/>
</dbReference>
<evidence type="ECO:0000256" key="2">
    <source>
        <dbReference type="SAM" id="MobiDB-lite"/>
    </source>
</evidence>
<dbReference type="SUPFAM" id="SSF49265">
    <property type="entry name" value="Fibronectin type III"/>
    <property type="match status" value="3"/>
</dbReference>
<feature type="domain" description="Fibronectin type-III" evidence="5">
    <location>
        <begin position="1351"/>
        <end position="1441"/>
    </location>
</feature>
<dbReference type="InterPro" id="IPR050991">
    <property type="entry name" value="ECM_Regulatory_Proteins"/>
</dbReference>
<reference evidence="6" key="1">
    <citation type="journal article" date="2021" name="PeerJ">
        <title>Extensive microbial diversity within the chicken gut microbiome revealed by metagenomics and culture.</title>
        <authorList>
            <person name="Gilroy R."/>
            <person name="Ravi A."/>
            <person name="Getino M."/>
            <person name="Pursley I."/>
            <person name="Horton D.L."/>
            <person name="Alikhan N.F."/>
            <person name="Baker D."/>
            <person name="Gharbi K."/>
            <person name="Hall N."/>
            <person name="Watson M."/>
            <person name="Adriaenssens E.M."/>
            <person name="Foster-Nyarko E."/>
            <person name="Jarju S."/>
            <person name="Secka A."/>
            <person name="Antonio M."/>
            <person name="Oren A."/>
            <person name="Chaudhuri R.R."/>
            <person name="La Ragione R."/>
            <person name="Hildebrand F."/>
            <person name="Pallen M.J."/>
        </authorList>
    </citation>
    <scope>NUCLEOTIDE SEQUENCE</scope>
    <source>
        <strain evidence="6">ChiSjej5B23-15282</strain>
    </source>
</reference>
<dbReference type="SUPFAM" id="SSF51126">
    <property type="entry name" value="Pectin lyase-like"/>
    <property type="match status" value="1"/>
</dbReference>
<feature type="domain" description="Fibronectin type-III" evidence="5">
    <location>
        <begin position="989"/>
        <end position="1074"/>
    </location>
</feature>
<reference evidence="6" key="2">
    <citation type="submission" date="2021-04" db="EMBL/GenBank/DDBJ databases">
        <authorList>
            <person name="Gilroy R."/>
        </authorList>
    </citation>
    <scope>NUCLEOTIDE SEQUENCE</scope>
    <source>
        <strain evidence="6">ChiSjej5B23-15282</strain>
    </source>
</reference>
<organism evidence="6 7">
    <name type="scientific">Candidatus Mediterraneibacter caccavium</name>
    <dbReference type="NCBI Taxonomy" id="2838661"/>
    <lineage>
        <taxon>Bacteria</taxon>
        <taxon>Bacillati</taxon>
        <taxon>Bacillota</taxon>
        <taxon>Clostridia</taxon>
        <taxon>Lachnospirales</taxon>
        <taxon>Lachnospiraceae</taxon>
        <taxon>Mediterraneibacter</taxon>
    </lineage>
</organism>
<dbReference type="InterPro" id="IPR036116">
    <property type="entry name" value="FN3_sf"/>
</dbReference>
<keyword evidence="1" id="KW-0677">Repeat</keyword>
<dbReference type="EMBL" id="DXFA01000148">
    <property type="protein sequence ID" value="HIX49082.1"/>
    <property type="molecule type" value="Genomic_DNA"/>
</dbReference>
<proteinExistence type="predicted"/>
<keyword evidence="3" id="KW-0472">Membrane</keyword>
<accession>A0A9D1VZH6</accession>
<dbReference type="PANTHER" id="PTHR46708:SF2">
    <property type="entry name" value="FIBRONECTIN TYPE-III DOMAIN-CONTAINING PROTEIN"/>
    <property type="match status" value="1"/>
</dbReference>
<feature type="region of interest" description="Disordered" evidence="2">
    <location>
        <begin position="28"/>
        <end position="61"/>
    </location>
</feature>
<evidence type="ECO:0000313" key="6">
    <source>
        <dbReference type="EMBL" id="HIX49082.1"/>
    </source>
</evidence>
<keyword evidence="3" id="KW-1133">Transmembrane helix</keyword>
<evidence type="ECO:0000256" key="4">
    <source>
        <dbReference type="SAM" id="SignalP"/>
    </source>
</evidence>
<dbReference type="CDD" id="cd00063">
    <property type="entry name" value="FN3"/>
    <property type="match status" value="4"/>
</dbReference>
<feature type="signal peptide" evidence="4">
    <location>
        <begin position="1"/>
        <end position="21"/>
    </location>
</feature>
<dbReference type="InterPro" id="IPR003961">
    <property type="entry name" value="FN3_dom"/>
</dbReference>
<feature type="region of interest" description="Disordered" evidence="2">
    <location>
        <begin position="1532"/>
        <end position="1571"/>
    </location>
</feature>